<proteinExistence type="predicted"/>
<feature type="domain" description="Tyr recombinase" evidence="4">
    <location>
        <begin position="108"/>
        <end position="291"/>
    </location>
</feature>
<evidence type="ECO:0000313" key="6">
    <source>
        <dbReference type="EMBL" id="MBP1968009.1"/>
    </source>
</evidence>
<dbReference type="PROSITE" id="PS51900">
    <property type="entry name" value="CB"/>
    <property type="match status" value="1"/>
</dbReference>
<keyword evidence="7" id="KW-1185">Reference proteome</keyword>
<dbReference type="PROSITE" id="PS51898">
    <property type="entry name" value="TYR_RECOMBINASE"/>
    <property type="match status" value="1"/>
</dbReference>
<dbReference type="PANTHER" id="PTHR30349:SF81">
    <property type="entry name" value="TYROSINE RECOMBINASE XERC"/>
    <property type="match status" value="1"/>
</dbReference>
<reference evidence="6 7" key="1">
    <citation type="submission" date="2021-03" db="EMBL/GenBank/DDBJ databases">
        <title>Genomic Encyclopedia of Type Strains, Phase IV (KMG-IV): sequencing the most valuable type-strain genomes for metagenomic binning, comparative biology and taxonomic classification.</title>
        <authorList>
            <person name="Goeker M."/>
        </authorList>
    </citation>
    <scope>NUCLEOTIDE SEQUENCE [LARGE SCALE GENOMIC DNA]</scope>
    <source>
        <strain evidence="6 7">DSM 25609</strain>
    </source>
</reference>
<accession>A0ABS4IAQ1</accession>
<dbReference type="EMBL" id="JAGGKX010000001">
    <property type="protein sequence ID" value="MBP1968009.1"/>
    <property type="molecule type" value="Genomic_DNA"/>
</dbReference>
<dbReference type="RefSeq" id="WP_209461252.1">
    <property type="nucleotide sequence ID" value="NZ_CP110224.1"/>
</dbReference>
<comment type="caution">
    <text evidence="6">The sequence shown here is derived from an EMBL/GenBank/DDBJ whole genome shotgun (WGS) entry which is preliminary data.</text>
</comment>
<dbReference type="InterPro" id="IPR011010">
    <property type="entry name" value="DNA_brk_join_enz"/>
</dbReference>
<name>A0ABS4IAQ1_9BACI</name>
<evidence type="ECO:0000313" key="7">
    <source>
        <dbReference type="Proteomes" id="UP001519345"/>
    </source>
</evidence>
<dbReference type="Gene3D" id="1.10.150.130">
    <property type="match status" value="1"/>
</dbReference>
<evidence type="ECO:0000259" key="4">
    <source>
        <dbReference type="PROSITE" id="PS51898"/>
    </source>
</evidence>
<feature type="domain" description="Core-binding (CB)" evidence="5">
    <location>
        <begin position="1"/>
        <end position="87"/>
    </location>
</feature>
<protein>
    <submittedName>
        <fullName evidence="6">Integrase/recombinase XerD</fullName>
    </submittedName>
</protein>
<keyword evidence="2" id="KW-0233">DNA recombination</keyword>
<dbReference type="InterPro" id="IPR050090">
    <property type="entry name" value="Tyrosine_recombinase_XerCD"/>
</dbReference>
<sequence length="300" mass="34944">MLLEDVLEEYYYHCLASGFTDKTMINKNQEYKQLNKFIIEERQVTELESITHHDLKSYIRSKQMSGLQPSSIVSMSKQVRAFFSWCVKEEYIQINPMDKVTLPKVGTKMLTGYTTQEVTTMINCFNNKEYLEIRNKAIVSLMADCGLRSIEIRRFTHSSIHDNFILISGKGNKERIVNLSSIVKKTLIKYERVKKQYFKGKNVPYENYFLNYRGEEMSHVGIHNLVKEAGRRAKVKEARPHKFRHFFAVQSLLNGIDIYSLSKLLGHSEVNTTERYLTSLNVKDLLEDSVKTSPLTNMKK</sequence>
<dbReference type="InterPro" id="IPR044068">
    <property type="entry name" value="CB"/>
</dbReference>
<dbReference type="InterPro" id="IPR010998">
    <property type="entry name" value="Integrase_recombinase_N"/>
</dbReference>
<dbReference type="Gene3D" id="1.10.443.10">
    <property type="entry name" value="Intergrase catalytic core"/>
    <property type="match status" value="1"/>
</dbReference>
<evidence type="ECO:0000256" key="2">
    <source>
        <dbReference type="ARBA" id="ARBA00023172"/>
    </source>
</evidence>
<keyword evidence="1 3" id="KW-0238">DNA-binding</keyword>
<dbReference type="SUPFAM" id="SSF56349">
    <property type="entry name" value="DNA breaking-rejoining enzymes"/>
    <property type="match status" value="1"/>
</dbReference>
<evidence type="ECO:0000256" key="3">
    <source>
        <dbReference type="PROSITE-ProRule" id="PRU01248"/>
    </source>
</evidence>
<evidence type="ECO:0000259" key="5">
    <source>
        <dbReference type="PROSITE" id="PS51900"/>
    </source>
</evidence>
<gene>
    <name evidence="6" type="ORF">J2Z83_000101</name>
</gene>
<dbReference type="Proteomes" id="UP001519345">
    <property type="component" value="Unassembled WGS sequence"/>
</dbReference>
<dbReference type="InterPro" id="IPR013762">
    <property type="entry name" value="Integrase-like_cat_sf"/>
</dbReference>
<evidence type="ECO:0000256" key="1">
    <source>
        <dbReference type="ARBA" id="ARBA00023125"/>
    </source>
</evidence>
<dbReference type="InterPro" id="IPR002104">
    <property type="entry name" value="Integrase_catalytic"/>
</dbReference>
<dbReference type="PANTHER" id="PTHR30349">
    <property type="entry name" value="PHAGE INTEGRASE-RELATED"/>
    <property type="match status" value="1"/>
</dbReference>
<dbReference type="Pfam" id="PF00589">
    <property type="entry name" value="Phage_integrase"/>
    <property type="match status" value="1"/>
</dbReference>
<organism evidence="6 7">
    <name type="scientific">Virgibacillus natechei</name>
    <dbReference type="NCBI Taxonomy" id="1216297"/>
    <lineage>
        <taxon>Bacteria</taxon>
        <taxon>Bacillati</taxon>
        <taxon>Bacillota</taxon>
        <taxon>Bacilli</taxon>
        <taxon>Bacillales</taxon>
        <taxon>Bacillaceae</taxon>
        <taxon>Virgibacillus</taxon>
    </lineage>
</organism>